<protein>
    <submittedName>
        <fullName evidence="1">Uncharacterized protein</fullName>
    </submittedName>
</protein>
<evidence type="ECO:0000313" key="2">
    <source>
        <dbReference type="Proteomes" id="UP000671910"/>
    </source>
</evidence>
<accession>A0A9E6MQZ8</accession>
<name>A0A9E6MQZ8_9ACTN</name>
<dbReference type="Proteomes" id="UP000671910">
    <property type="component" value="Chromosome"/>
</dbReference>
<dbReference type="KEGG" id="ebz:J7S26_00650"/>
<dbReference type="RefSeq" id="WP_261428640.1">
    <property type="nucleotide sequence ID" value="NZ_CP072829.1"/>
</dbReference>
<evidence type="ECO:0000313" key="1">
    <source>
        <dbReference type="EMBL" id="QTU84478.1"/>
    </source>
</evidence>
<proteinExistence type="predicted"/>
<dbReference type="AlphaFoldDB" id="A0A9E6MQZ8"/>
<organism evidence="1 2">
    <name type="scientific">Xiamenia xianingshaonis</name>
    <dbReference type="NCBI Taxonomy" id="2682776"/>
    <lineage>
        <taxon>Bacteria</taxon>
        <taxon>Bacillati</taxon>
        <taxon>Actinomycetota</taxon>
        <taxon>Coriobacteriia</taxon>
        <taxon>Eggerthellales</taxon>
        <taxon>Eggerthellaceae</taxon>
        <taxon>Xiamenia</taxon>
    </lineage>
</organism>
<sequence>MNAAKTKDEKQQNFRLITVLVLAILVVLAAVYAVACLVDDRLTESAEQQVITYTEQAAFTVSGQLALVQAAVDAFAVESGDAESVQPLLNAFCEAYGFSNAYFLDMDGSGCDAAGNPFSIENLPVIETALTRATYSFSDSYANANGQWVRMG</sequence>
<reference evidence="1" key="1">
    <citation type="submission" date="2021-04" db="EMBL/GenBank/DDBJ databases">
        <title>Novel species in family Eggerthellaceae.</title>
        <authorList>
            <person name="Zhang G."/>
        </authorList>
    </citation>
    <scope>NUCLEOTIDE SEQUENCE</scope>
    <source>
        <strain evidence="1">Zg-886</strain>
    </source>
</reference>
<dbReference type="EMBL" id="CP072829">
    <property type="protein sequence ID" value="QTU84478.1"/>
    <property type="molecule type" value="Genomic_DNA"/>
</dbReference>
<gene>
    <name evidence="1" type="ORF">J7S26_00650</name>
</gene>